<feature type="compositionally biased region" description="Basic and acidic residues" evidence="1">
    <location>
        <begin position="46"/>
        <end position="59"/>
    </location>
</feature>
<organism evidence="2 3">
    <name type="scientific">Mycena albidolilacea</name>
    <dbReference type="NCBI Taxonomy" id="1033008"/>
    <lineage>
        <taxon>Eukaryota</taxon>
        <taxon>Fungi</taxon>
        <taxon>Dikarya</taxon>
        <taxon>Basidiomycota</taxon>
        <taxon>Agaricomycotina</taxon>
        <taxon>Agaricomycetes</taxon>
        <taxon>Agaricomycetidae</taxon>
        <taxon>Agaricales</taxon>
        <taxon>Marasmiineae</taxon>
        <taxon>Mycenaceae</taxon>
        <taxon>Mycena</taxon>
    </lineage>
</organism>
<protein>
    <submittedName>
        <fullName evidence="2">Uncharacterized protein</fullName>
    </submittedName>
</protein>
<feature type="region of interest" description="Disordered" evidence="1">
    <location>
        <begin position="41"/>
        <end position="77"/>
    </location>
</feature>
<evidence type="ECO:0000313" key="3">
    <source>
        <dbReference type="Proteomes" id="UP001218218"/>
    </source>
</evidence>
<sequence length="247" mass="27814">MPREPPGGYRWLTARSLFCIFTTDHRLTLSNFGIFHTAPSTSVRRPTVERSRPAQKEGLPDLPSSFPPPSSHHPKRALPLNTVLNHGSTSSSPWMRKVLGFQSQRPQDRKLNEPGTPGTIFKISQASQVVRQALALLCSFKSPNNHLRLNVGCKPLHVCHPFEVSIPATYLPACLLLEVEIATFPTEREHRSLLAHNVCLLNPEEALTRSRCRCNGLYFPIAYLKPEKTVGQMHLWNDGNWCRLTLP</sequence>
<dbReference type="AlphaFoldDB" id="A0AAD7EPI8"/>
<comment type="caution">
    <text evidence="2">The sequence shown here is derived from an EMBL/GenBank/DDBJ whole genome shotgun (WGS) entry which is preliminary data.</text>
</comment>
<dbReference type="EMBL" id="JARIHO010000021">
    <property type="protein sequence ID" value="KAJ7346257.1"/>
    <property type="molecule type" value="Genomic_DNA"/>
</dbReference>
<reference evidence="2" key="1">
    <citation type="submission" date="2023-03" db="EMBL/GenBank/DDBJ databases">
        <title>Massive genome expansion in bonnet fungi (Mycena s.s.) driven by repeated elements and novel gene families across ecological guilds.</title>
        <authorList>
            <consortium name="Lawrence Berkeley National Laboratory"/>
            <person name="Harder C.B."/>
            <person name="Miyauchi S."/>
            <person name="Viragh M."/>
            <person name="Kuo A."/>
            <person name="Thoen E."/>
            <person name="Andreopoulos B."/>
            <person name="Lu D."/>
            <person name="Skrede I."/>
            <person name="Drula E."/>
            <person name="Henrissat B."/>
            <person name="Morin E."/>
            <person name="Kohler A."/>
            <person name="Barry K."/>
            <person name="LaButti K."/>
            <person name="Morin E."/>
            <person name="Salamov A."/>
            <person name="Lipzen A."/>
            <person name="Mereny Z."/>
            <person name="Hegedus B."/>
            <person name="Baldrian P."/>
            <person name="Stursova M."/>
            <person name="Weitz H."/>
            <person name="Taylor A."/>
            <person name="Grigoriev I.V."/>
            <person name="Nagy L.G."/>
            <person name="Martin F."/>
            <person name="Kauserud H."/>
        </authorList>
    </citation>
    <scope>NUCLEOTIDE SEQUENCE</scope>
    <source>
        <strain evidence="2">CBHHK002</strain>
    </source>
</reference>
<evidence type="ECO:0000313" key="2">
    <source>
        <dbReference type="EMBL" id="KAJ7346257.1"/>
    </source>
</evidence>
<gene>
    <name evidence="2" type="ORF">DFH08DRAFT_810089</name>
</gene>
<proteinExistence type="predicted"/>
<accession>A0AAD7EPI8</accession>
<evidence type="ECO:0000256" key="1">
    <source>
        <dbReference type="SAM" id="MobiDB-lite"/>
    </source>
</evidence>
<keyword evidence="3" id="KW-1185">Reference proteome</keyword>
<dbReference type="Proteomes" id="UP001218218">
    <property type="component" value="Unassembled WGS sequence"/>
</dbReference>
<name>A0AAD7EPI8_9AGAR</name>